<dbReference type="AlphaFoldDB" id="A0A1H2X2X8"/>
<dbReference type="Pfam" id="PF04977">
    <property type="entry name" value="DivIC"/>
    <property type="match status" value="1"/>
</dbReference>
<evidence type="ECO:0000313" key="5">
    <source>
        <dbReference type="Proteomes" id="UP000198534"/>
    </source>
</evidence>
<feature type="transmembrane region" description="Helical" evidence="3">
    <location>
        <begin position="41"/>
        <end position="59"/>
    </location>
</feature>
<organism evidence="4 5">
    <name type="scientific">Marininema mesophilum</name>
    <dbReference type="NCBI Taxonomy" id="1048340"/>
    <lineage>
        <taxon>Bacteria</taxon>
        <taxon>Bacillati</taxon>
        <taxon>Bacillota</taxon>
        <taxon>Bacilli</taxon>
        <taxon>Bacillales</taxon>
        <taxon>Thermoactinomycetaceae</taxon>
        <taxon>Marininema</taxon>
    </lineage>
</organism>
<sequence length="115" mass="13349">MLDRGSKVVSIRSTRPSQPEREEITGRRPPLPRGVRRRRRLWLVVMVAVFLWSGTQLWIESSRITEGEEVLAAKVKERDALEKKKDRLKEEMGLLKDKGYLEGLARKMGYKMPGE</sequence>
<evidence type="ECO:0000256" key="3">
    <source>
        <dbReference type="SAM" id="Phobius"/>
    </source>
</evidence>
<proteinExistence type="predicted"/>
<keyword evidence="1" id="KW-0175">Coiled coil</keyword>
<accession>A0A1H2X2X8</accession>
<gene>
    <name evidence="4" type="ORF">SAMN05444487_10748</name>
</gene>
<evidence type="ECO:0000256" key="1">
    <source>
        <dbReference type="SAM" id="Coils"/>
    </source>
</evidence>
<reference evidence="4 5" key="1">
    <citation type="submission" date="2016-10" db="EMBL/GenBank/DDBJ databases">
        <authorList>
            <person name="de Groot N.N."/>
        </authorList>
    </citation>
    <scope>NUCLEOTIDE SEQUENCE [LARGE SCALE GENOMIC DNA]</scope>
    <source>
        <strain evidence="4 5">DSM 45610</strain>
    </source>
</reference>
<name>A0A1H2X2X8_9BACL</name>
<protein>
    <submittedName>
        <fullName evidence="4">Cell division protein DivIC</fullName>
    </submittedName>
</protein>
<keyword evidence="3" id="KW-0472">Membrane</keyword>
<feature type="coiled-coil region" evidence="1">
    <location>
        <begin position="71"/>
        <end position="98"/>
    </location>
</feature>
<evidence type="ECO:0000256" key="2">
    <source>
        <dbReference type="SAM" id="MobiDB-lite"/>
    </source>
</evidence>
<evidence type="ECO:0000313" key="4">
    <source>
        <dbReference type="EMBL" id="SDW86629.1"/>
    </source>
</evidence>
<keyword evidence="3" id="KW-1133">Transmembrane helix</keyword>
<feature type="region of interest" description="Disordered" evidence="2">
    <location>
        <begin position="1"/>
        <end position="32"/>
    </location>
</feature>
<dbReference type="RefSeq" id="WP_091739039.1">
    <property type="nucleotide sequence ID" value="NZ_FNNQ01000007.1"/>
</dbReference>
<dbReference type="GO" id="GO:0051301">
    <property type="term" value="P:cell division"/>
    <property type="evidence" value="ECO:0007669"/>
    <property type="project" value="UniProtKB-KW"/>
</dbReference>
<keyword evidence="4" id="KW-0132">Cell division</keyword>
<keyword evidence="4" id="KW-0131">Cell cycle</keyword>
<keyword evidence="3" id="KW-0812">Transmembrane</keyword>
<dbReference type="Proteomes" id="UP000198534">
    <property type="component" value="Unassembled WGS sequence"/>
</dbReference>
<dbReference type="EMBL" id="FNNQ01000007">
    <property type="protein sequence ID" value="SDW86629.1"/>
    <property type="molecule type" value="Genomic_DNA"/>
</dbReference>
<dbReference type="STRING" id="1048340.SAMN05444487_10748"/>
<keyword evidence="5" id="KW-1185">Reference proteome</keyword>
<dbReference type="InterPro" id="IPR007060">
    <property type="entry name" value="FtsL/DivIC"/>
</dbReference>